<evidence type="ECO:0000313" key="1">
    <source>
        <dbReference type="EMBL" id="KAG9473546.1"/>
    </source>
</evidence>
<accession>A0A8J6ERG4</accession>
<dbReference type="AlphaFoldDB" id="A0A8J6ERG4"/>
<organism evidence="1 2">
    <name type="scientific">Eleutherodactylus coqui</name>
    <name type="common">Puerto Rican coqui</name>
    <dbReference type="NCBI Taxonomy" id="57060"/>
    <lineage>
        <taxon>Eukaryota</taxon>
        <taxon>Metazoa</taxon>
        <taxon>Chordata</taxon>
        <taxon>Craniata</taxon>
        <taxon>Vertebrata</taxon>
        <taxon>Euteleostomi</taxon>
        <taxon>Amphibia</taxon>
        <taxon>Batrachia</taxon>
        <taxon>Anura</taxon>
        <taxon>Neobatrachia</taxon>
        <taxon>Hyloidea</taxon>
        <taxon>Eleutherodactylidae</taxon>
        <taxon>Eleutherodactylinae</taxon>
        <taxon>Eleutherodactylus</taxon>
        <taxon>Eleutherodactylus</taxon>
    </lineage>
</organism>
<gene>
    <name evidence="1" type="ORF">GDO78_004051</name>
</gene>
<dbReference type="Proteomes" id="UP000770717">
    <property type="component" value="Unassembled WGS sequence"/>
</dbReference>
<name>A0A8J6ERG4_ELECQ</name>
<protein>
    <submittedName>
        <fullName evidence="1">Uncharacterized protein</fullName>
    </submittedName>
</protein>
<comment type="caution">
    <text evidence="1">The sequence shown here is derived from an EMBL/GenBank/DDBJ whole genome shotgun (WGS) entry which is preliminary data.</text>
</comment>
<dbReference type="EMBL" id="WNTK01000013">
    <property type="protein sequence ID" value="KAG9473546.1"/>
    <property type="molecule type" value="Genomic_DNA"/>
</dbReference>
<evidence type="ECO:0000313" key="2">
    <source>
        <dbReference type="Proteomes" id="UP000770717"/>
    </source>
</evidence>
<reference evidence="1" key="1">
    <citation type="thesis" date="2020" institute="ProQuest LLC" country="789 East Eisenhower Parkway, Ann Arbor, MI, USA">
        <title>Comparative Genomics and Chromosome Evolution.</title>
        <authorList>
            <person name="Mudd A.B."/>
        </authorList>
    </citation>
    <scope>NUCLEOTIDE SEQUENCE</scope>
    <source>
        <strain evidence="1">HN-11 Male</strain>
        <tissue evidence="1">Kidney and liver</tissue>
    </source>
</reference>
<dbReference type="OrthoDB" id="9865872at2759"/>
<sequence length="71" mass="8156">MTQDFNVLQVSLSDGTPEHEGVFGFSGVGSHTGKKNWHWKHYYRAVTWPVSKRLNVCFNEDLQTRDEGCQV</sequence>
<proteinExistence type="predicted"/>
<keyword evidence="2" id="KW-1185">Reference proteome</keyword>